<dbReference type="Pfam" id="PF01047">
    <property type="entry name" value="MarR"/>
    <property type="match status" value="1"/>
</dbReference>
<sequence length="164" mass="17877">MEKQVRTMTCSTRAETLNSLRESLRVQATRTVVLYSAVAADLGITVADLTCLNLLWMRGRLTPGRLAELLGIARGGAITAVIDRLERAGYVRRTRDSEDRRRVWVELVAVRAEVAVAPLFGELAALDETLPQDDETLAALVDFVRDVNGALAQATAQVSGNRAL</sequence>
<keyword evidence="1" id="KW-0812">Transmembrane</keyword>
<feature type="domain" description="HTH marR-type" evidence="2">
    <location>
        <begin position="37"/>
        <end position="135"/>
    </location>
</feature>
<dbReference type="EMBL" id="WEGK01000003">
    <property type="protein sequence ID" value="MQY18847.1"/>
    <property type="molecule type" value="Genomic_DNA"/>
</dbReference>
<dbReference type="Proteomes" id="UP000438448">
    <property type="component" value="Unassembled WGS sequence"/>
</dbReference>
<organism evidence="3 4">
    <name type="scientific">Nocardia macrotermitis</name>
    <dbReference type="NCBI Taxonomy" id="2585198"/>
    <lineage>
        <taxon>Bacteria</taxon>
        <taxon>Bacillati</taxon>
        <taxon>Actinomycetota</taxon>
        <taxon>Actinomycetes</taxon>
        <taxon>Mycobacteriales</taxon>
        <taxon>Nocardiaceae</taxon>
        <taxon>Nocardia</taxon>
    </lineage>
</organism>
<reference evidence="3 4" key="1">
    <citation type="submission" date="2019-10" db="EMBL/GenBank/DDBJ databases">
        <title>Nocardia macrotermitis sp. nov. and Nocardia aurantia sp. nov., isolated from the gut of fungus growing-termite Macrotermes natalensis.</title>
        <authorList>
            <person name="Benndorf R."/>
            <person name="Schwitalla J."/>
            <person name="Martin K."/>
            <person name="De Beer W."/>
            <person name="Kaster A.-K."/>
            <person name="Vollmers J."/>
            <person name="Poulsen M."/>
            <person name="Beemelmanns C."/>
        </authorList>
    </citation>
    <scope>NUCLEOTIDE SEQUENCE [LARGE SCALE GENOMIC DNA]</scope>
    <source>
        <strain evidence="3 4">RB20</strain>
    </source>
</reference>
<dbReference type="InterPro" id="IPR036388">
    <property type="entry name" value="WH-like_DNA-bd_sf"/>
</dbReference>
<gene>
    <name evidence="3" type="ORF">NRB20_19310</name>
</gene>
<keyword evidence="1" id="KW-0472">Membrane</keyword>
<protein>
    <recommendedName>
        <fullName evidence="2">HTH marR-type domain-containing protein</fullName>
    </recommendedName>
</protein>
<dbReference type="SUPFAM" id="SSF46785">
    <property type="entry name" value="Winged helix' DNA-binding domain"/>
    <property type="match status" value="1"/>
</dbReference>
<dbReference type="AlphaFoldDB" id="A0A7K0CZE5"/>
<dbReference type="GO" id="GO:0006950">
    <property type="term" value="P:response to stress"/>
    <property type="evidence" value="ECO:0007669"/>
    <property type="project" value="TreeGrafter"/>
</dbReference>
<dbReference type="Gene3D" id="1.10.10.10">
    <property type="entry name" value="Winged helix-like DNA-binding domain superfamily/Winged helix DNA-binding domain"/>
    <property type="match status" value="1"/>
</dbReference>
<keyword evidence="4" id="KW-1185">Reference proteome</keyword>
<dbReference type="PANTHER" id="PTHR33164">
    <property type="entry name" value="TRANSCRIPTIONAL REGULATOR, MARR FAMILY"/>
    <property type="match status" value="1"/>
</dbReference>
<feature type="transmembrane region" description="Helical" evidence="1">
    <location>
        <begin position="32"/>
        <end position="56"/>
    </location>
</feature>
<dbReference type="InterPro" id="IPR039422">
    <property type="entry name" value="MarR/SlyA-like"/>
</dbReference>
<evidence type="ECO:0000259" key="2">
    <source>
        <dbReference type="SMART" id="SM00347"/>
    </source>
</evidence>
<name>A0A7K0CZE5_9NOCA</name>
<proteinExistence type="predicted"/>
<keyword evidence="1" id="KW-1133">Transmembrane helix</keyword>
<comment type="caution">
    <text evidence="3">The sequence shown here is derived from an EMBL/GenBank/DDBJ whole genome shotgun (WGS) entry which is preliminary data.</text>
</comment>
<dbReference type="InterPro" id="IPR036390">
    <property type="entry name" value="WH_DNA-bd_sf"/>
</dbReference>
<dbReference type="GO" id="GO:0003700">
    <property type="term" value="F:DNA-binding transcription factor activity"/>
    <property type="evidence" value="ECO:0007669"/>
    <property type="project" value="InterPro"/>
</dbReference>
<evidence type="ECO:0000313" key="4">
    <source>
        <dbReference type="Proteomes" id="UP000438448"/>
    </source>
</evidence>
<evidence type="ECO:0000313" key="3">
    <source>
        <dbReference type="EMBL" id="MQY18847.1"/>
    </source>
</evidence>
<accession>A0A7K0CZE5</accession>
<evidence type="ECO:0000256" key="1">
    <source>
        <dbReference type="SAM" id="Phobius"/>
    </source>
</evidence>
<dbReference type="SMART" id="SM00347">
    <property type="entry name" value="HTH_MARR"/>
    <property type="match status" value="1"/>
</dbReference>
<dbReference type="InterPro" id="IPR000835">
    <property type="entry name" value="HTH_MarR-typ"/>
</dbReference>
<dbReference type="PANTHER" id="PTHR33164:SF106">
    <property type="entry name" value="TRANSCRIPTIONAL REGULATORY PROTEIN"/>
    <property type="match status" value="1"/>
</dbReference>